<dbReference type="Pfam" id="PF00982">
    <property type="entry name" value="Glyco_transf_20"/>
    <property type="match status" value="1"/>
</dbReference>
<protein>
    <submittedName>
        <fullName evidence="2">Uncharacterized protein</fullName>
    </submittedName>
</protein>
<dbReference type="PANTHER" id="PTHR10788">
    <property type="entry name" value="TREHALOSE-6-PHOSPHATE SYNTHASE"/>
    <property type="match status" value="1"/>
</dbReference>
<feature type="compositionally biased region" description="Basic and acidic residues" evidence="1">
    <location>
        <begin position="314"/>
        <end position="332"/>
    </location>
</feature>
<evidence type="ECO:0000313" key="2">
    <source>
        <dbReference type="EMBL" id="PKI84992.1"/>
    </source>
</evidence>
<dbReference type="GO" id="GO:0005946">
    <property type="term" value="C:alpha,alpha-trehalose-phosphate synthase complex (UDP-forming)"/>
    <property type="evidence" value="ECO:0007669"/>
    <property type="project" value="TreeGrafter"/>
</dbReference>
<accession>A0A2N1JEL4</accession>
<dbReference type="InterPro" id="IPR036412">
    <property type="entry name" value="HAD-like_sf"/>
</dbReference>
<dbReference type="STRING" id="2020962.A0A2N1JEL4"/>
<dbReference type="GO" id="GO:0004805">
    <property type="term" value="F:trehalose-phosphatase activity"/>
    <property type="evidence" value="ECO:0007669"/>
    <property type="project" value="TreeGrafter"/>
</dbReference>
<dbReference type="GO" id="GO:0005992">
    <property type="term" value="P:trehalose biosynthetic process"/>
    <property type="evidence" value="ECO:0007669"/>
    <property type="project" value="InterPro"/>
</dbReference>
<dbReference type="CDD" id="cd03788">
    <property type="entry name" value="GT20_TPS"/>
    <property type="match status" value="1"/>
</dbReference>
<keyword evidence="3" id="KW-1185">Reference proteome</keyword>
<feature type="region of interest" description="Disordered" evidence="1">
    <location>
        <begin position="313"/>
        <end position="366"/>
    </location>
</feature>
<dbReference type="GO" id="GO:0005829">
    <property type="term" value="C:cytosol"/>
    <property type="evidence" value="ECO:0007669"/>
    <property type="project" value="TreeGrafter"/>
</dbReference>
<feature type="compositionally biased region" description="Polar residues" evidence="1">
    <location>
        <begin position="179"/>
        <end position="192"/>
    </location>
</feature>
<dbReference type="EMBL" id="KZ454988">
    <property type="protein sequence ID" value="PKI84992.1"/>
    <property type="molecule type" value="Genomic_DNA"/>
</dbReference>
<evidence type="ECO:0000313" key="3">
    <source>
        <dbReference type="Proteomes" id="UP000232875"/>
    </source>
</evidence>
<dbReference type="Pfam" id="PF02358">
    <property type="entry name" value="Trehalose_PPase"/>
    <property type="match status" value="1"/>
</dbReference>
<dbReference type="SUPFAM" id="SSF53756">
    <property type="entry name" value="UDP-Glycosyltransferase/glycogen phosphorylase"/>
    <property type="match status" value="1"/>
</dbReference>
<name>A0A2N1JEL4_9BASI</name>
<dbReference type="Proteomes" id="UP000232875">
    <property type="component" value="Unassembled WGS sequence"/>
</dbReference>
<feature type="compositionally biased region" description="Polar residues" evidence="1">
    <location>
        <begin position="71"/>
        <end position="98"/>
    </location>
</feature>
<organism evidence="2 3">
    <name type="scientific">Malassezia vespertilionis</name>
    <dbReference type="NCBI Taxonomy" id="2020962"/>
    <lineage>
        <taxon>Eukaryota</taxon>
        <taxon>Fungi</taxon>
        <taxon>Dikarya</taxon>
        <taxon>Basidiomycota</taxon>
        <taxon>Ustilaginomycotina</taxon>
        <taxon>Malasseziomycetes</taxon>
        <taxon>Malasseziales</taxon>
        <taxon>Malasseziaceae</taxon>
        <taxon>Malassezia</taxon>
    </lineage>
</organism>
<sequence length="1154" mass="129135">MDIPNAVGGQRVLIAAFALPLTLDFLEEHSSPGELVKDPISVLSSPVPKHANTGHMAHVLASRLQREVEQDAQSGTSAPTVKSPHLSTGTSSRKQSTNQREHVSMAELMAEASGSGTAYLQPHESAVMSGPPSPQSHRASAGSLSMANAEPELAAMYSDHGRSASGEFAPPRIPRSRPENPSSAPGAQSRQGAQGAHPKRDTNVTPPVSSIISDMAAKSNLASQIGTPKEPQNPFVMEGTAHKKVPSTSWPHSAPLLKGSPNVLEGWSDLMRQDDATILSPELPQTHDDAAPFAYAVKKAVKQLQVLPSGRVTVSEEERQRTEAQYREEAALDKSSSGTVPRRPRIRHRTSLRHTRRSRSTSVSYRTPIESVEEGLMQFKFLPNPGANYGLINAVNSVGRDRFPNGKLFIGTLGIEMDSVPDRVREDINDRALREHDCAPVWVSDHDHVHSYHHYCKQILWPTFHYTLPTGKGLESEEDAFRSYVAVNQHFADRIVELYQDGDVVWVQDYHLLLVPGMVRERLPRATIGLFVHIAFPSSELFRCLGMRKVLLQGMLGSDLVSFQTHTYCRHFRQTVSRILHLEGGTRGIQLDYSFVTVAPFPIGIDVHALNRKRENPTVKEWIERLEERYMGKYLIVGRDKLDWIKGVREKLLGFEVFLDEYPEWVGKVVLVQVALATAQESKEVGDATDIVARINRKHSTLTYQPVVFLHVQEITFGQYLALLSRGDVFLATSLREGMNLTSHEYIIAQDVRKRPLVLSEFTGTYATLRACIGINPFNTRQVASAIQRALVMSEEEMRERWTDLHHTVVTQTAQHWITSVLSHLKRARQRQPNLENLFIPRLDISQLVSELRAAQSRLILLDLEDCLAVEDAIALHKQGFQPLDRMLHMLARLASDARNYVYVFSGKCRQDLDRIAQHVPDIGLIAEHGCYLRQYSVSGATTWTSLIDGFSLEWQAPVLDILHDFAKRTPGSWIVEREASVSLHYSQEQETTTDAEREWTARQAAEVQSLIYDSLGERYSLRILRGDASFTVMPKTVSRTTAVQYLLTLDAMGALPSRTLRDERKADVACATQKGIFSLVLQIGTDENMIAFLNQLDVTFAPYTCTTREMSQKPLSGAAYQLRPGAEVDNALEEIIDLRERDSRWGERSVWDV</sequence>
<gene>
    <name evidence="2" type="ORF">MVES_000833</name>
</gene>
<proteinExistence type="predicted"/>
<feature type="compositionally biased region" description="Basic residues" evidence="1">
    <location>
        <begin position="342"/>
        <end position="359"/>
    </location>
</feature>
<feature type="region of interest" description="Disordered" evidence="1">
    <location>
        <begin position="123"/>
        <end position="144"/>
    </location>
</feature>
<dbReference type="GO" id="GO:0003825">
    <property type="term" value="F:alpha,alpha-trehalose-phosphate synthase (UDP-forming) activity"/>
    <property type="evidence" value="ECO:0007669"/>
    <property type="project" value="TreeGrafter"/>
</dbReference>
<dbReference type="InterPro" id="IPR003337">
    <property type="entry name" value="Trehalose_PPase"/>
</dbReference>
<evidence type="ECO:0000256" key="1">
    <source>
        <dbReference type="SAM" id="MobiDB-lite"/>
    </source>
</evidence>
<dbReference type="OrthoDB" id="755951at2759"/>
<dbReference type="PANTHER" id="PTHR10788:SF15">
    <property type="entry name" value="TREHALOSE SYNTHASE COMPLEX REGULATORY SUBUNIT TPS3-RELATED"/>
    <property type="match status" value="1"/>
</dbReference>
<dbReference type="AlphaFoldDB" id="A0A2N1JEL4"/>
<reference evidence="2 3" key="1">
    <citation type="submission" date="2017-10" db="EMBL/GenBank/DDBJ databases">
        <title>A novel species of cold-tolerant Malassezia isolated from bats.</title>
        <authorList>
            <person name="Lorch J.M."/>
            <person name="Palmer J.M."/>
            <person name="Vanderwolf K.J."/>
            <person name="Schmidt K.Z."/>
            <person name="Verant M.L."/>
            <person name="Weller T.J."/>
            <person name="Blehert D.S."/>
        </authorList>
    </citation>
    <scope>NUCLEOTIDE SEQUENCE [LARGE SCALE GENOMIC DNA]</scope>
    <source>
        <strain evidence="2 3">NWHC:44797-103</strain>
    </source>
</reference>
<dbReference type="InterPro" id="IPR001830">
    <property type="entry name" value="Glyco_trans_20"/>
</dbReference>
<feature type="region of interest" description="Disordered" evidence="1">
    <location>
        <begin position="66"/>
        <end position="102"/>
    </location>
</feature>
<dbReference type="SUPFAM" id="SSF56784">
    <property type="entry name" value="HAD-like"/>
    <property type="match status" value="1"/>
</dbReference>
<dbReference type="Gene3D" id="3.40.50.2000">
    <property type="entry name" value="Glycogen Phosphorylase B"/>
    <property type="match status" value="2"/>
</dbReference>
<feature type="compositionally biased region" description="Polar residues" evidence="1">
    <location>
        <begin position="135"/>
        <end position="144"/>
    </location>
</feature>
<dbReference type="FunFam" id="3.40.50.2000:FF:000036">
    <property type="entry name" value="Alpha,alpha-trehalose-phosphate synthase subunit Tps2"/>
    <property type="match status" value="1"/>
</dbReference>
<feature type="region of interest" description="Disordered" evidence="1">
    <location>
        <begin position="161"/>
        <end position="207"/>
    </location>
</feature>